<organism evidence="3 4">
    <name type="scientific">Aquamicrobium ahrensii</name>
    <dbReference type="NCBI Taxonomy" id="469551"/>
    <lineage>
        <taxon>Bacteria</taxon>
        <taxon>Pseudomonadati</taxon>
        <taxon>Pseudomonadota</taxon>
        <taxon>Alphaproteobacteria</taxon>
        <taxon>Hyphomicrobiales</taxon>
        <taxon>Phyllobacteriaceae</taxon>
        <taxon>Aquamicrobium</taxon>
    </lineage>
</organism>
<dbReference type="Proteomes" id="UP001549143">
    <property type="component" value="Unassembled WGS sequence"/>
</dbReference>
<evidence type="ECO:0000259" key="2">
    <source>
        <dbReference type="Pfam" id="PF01321"/>
    </source>
</evidence>
<evidence type="ECO:0000313" key="3">
    <source>
        <dbReference type="EMBL" id="MET3662424.1"/>
    </source>
</evidence>
<dbReference type="SUPFAM" id="SSF55920">
    <property type="entry name" value="Creatinase/aminopeptidase"/>
    <property type="match status" value="1"/>
</dbReference>
<dbReference type="Gene3D" id="3.40.350.10">
    <property type="entry name" value="Creatinase/prolidase N-terminal domain"/>
    <property type="match status" value="1"/>
</dbReference>
<dbReference type="EMBL" id="JBEPMN010000011">
    <property type="protein sequence ID" value="MET3662424.1"/>
    <property type="molecule type" value="Genomic_DNA"/>
</dbReference>
<proteinExistence type="predicted"/>
<keyword evidence="3" id="KW-0645">Protease</keyword>
<dbReference type="RefSeq" id="WP_354152275.1">
    <property type="nucleotide sequence ID" value="NZ_JBEPMN010000011.1"/>
</dbReference>
<dbReference type="Gene3D" id="3.90.230.10">
    <property type="entry name" value="Creatinase/methionine aminopeptidase superfamily"/>
    <property type="match status" value="1"/>
</dbReference>
<dbReference type="InterPro" id="IPR029149">
    <property type="entry name" value="Creatin/AminoP/Spt16_N"/>
</dbReference>
<comment type="caution">
    <text evidence="3">The sequence shown here is derived from an EMBL/GenBank/DDBJ whole genome shotgun (WGS) entry which is preliminary data.</text>
</comment>
<dbReference type="GO" id="GO:0004177">
    <property type="term" value="F:aminopeptidase activity"/>
    <property type="evidence" value="ECO:0007669"/>
    <property type="project" value="UniProtKB-KW"/>
</dbReference>
<dbReference type="InterPro" id="IPR050659">
    <property type="entry name" value="Peptidase_M24B"/>
</dbReference>
<dbReference type="Pfam" id="PF01321">
    <property type="entry name" value="Creatinase_N"/>
    <property type="match status" value="1"/>
</dbReference>
<feature type="domain" description="Creatinase N-terminal" evidence="2">
    <location>
        <begin position="11"/>
        <end position="142"/>
    </location>
</feature>
<dbReference type="SUPFAM" id="SSF53092">
    <property type="entry name" value="Creatinase/prolidase N-terminal domain"/>
    <property type="match status" value="1"/>
</dbReference>
<accession>A0ABV2KN02</accession>
<reference evidence="3 4" key="1">
    <citation type="submission" date="2024-06" db="EMBL/GenBank/DDBJ databases">
        <title>Genomic Encyclopedia of Type Strains, Phase IV (KMG-IV): sequencing the most valuable type-strain genomes for metagenomic binning, comparative biology and taxonomic classification.</title>
        <authorList>
            <person name="Goeker M."/>
        </authorList>
    </citation>
    <scope>NUCLEOTIDE SEQUENCE [LARGE SCALE GENOMIC DNA]</scope>
    <source>
        <strain evidence="3 4">DSM 19730</strain>
    </source>
</reference>
<evidence type="ECO:0000259" key="1">
    <source>
        <dbReference type="Pfam" id="PF00557"/>
    </source>
</evidence>
<dbReference type="PANTHER" id="PTHR46112">
    <property type="entry name" value="AMINOPEPTIDASE"/>
    <property type="match status" value="1"/>
</dbReference>
<name>A0ABV2KN02_9HYPH</name>
<feature type="domain" description="Peptidase M24" evidence="1">
    <location>
        <begin position="154"/>
        <end position="352"/>
    </location>
</feature>
<keyword evidence="3" id="KW-0031">Aminopeptidase</keyword>
<protein>
    <submittedName>
        <fullName evidence="3">Xaa-Pro aminopeptidase</fullName>
    </submittedName>
</protein>
<dbReference type="InterPro" id="IPR000994">
    <property type="entry name" value="Pept_M24"/>
</dbReference>
<dbReference type="InterPro" id="IPR036005">
    <property type="entry name" value="Creatinase/aminopeptidase-like"/>
</dbReference>
<evidence type="ECO:0000313" key="4">
    <source>
        <dbReference type="Proteomes" id="UP001549143"/>
    </source>
</evidence>
<dbReference type="InterPro" id="IPR000587">
    <property type="entry name" value="Creatinase_N"/>
</dbReference>
<keyword evidence="3" id="KW-0378">Hydrolase</keyword>
<dbReference type="PANTHER" id="PTHR46112:SF3">
    <property type="entry name" value="AMINOPEPTIDASE YPDF"/>
    <property type="match status" value="1"/>
</dbReference>
<gene>
    <name evidence="3" type="ORF">ABID44_002762</name>
</gene>
<sequence length="370" mass="40717">MSSVARLYPSRIAALRSKMKENDVDALVVSATSDMLYLIGRKLPNTERFNALILGQTGNPYLVVPELQYPLVASLAENAEIITWAETTDPIRVASDLLHRLDARSVAVDGLMRGAFLLRLQERVGRQVRFSDGTPLTAQVRLLKDADEIARLADAGGRFDAIWEAFWKNGRLVGVSEREVVEQIRKLLFAHGFDTMEWCDVGSGPNGASPLHHHSDRIIQPGDPVVIDFAGTIGGYFMDTCRTPVAGTPLPEFIEIHEITRKAHEAANERARPGVAAGDVDQAARDVIAKAGYGERFMHRLGHGLGLDAHEEPYIIAANRLRLQPGMVYSNEPGIYIDGKWGVRIEDIILMTSDGARSLNSATRDLVSMN</sequence>
<keyword evidence="4" id="KW-1185">Reference proteome</keyword>
<dbReference type="Pfam" id="PF00557">
    <property type="entry name" value="Peptidase_M24"/>
    <property type="match status" value="1"/>
</dbReference>